<reference evidence="3" key="2">
    <citation type="submission" date="2011-02" db="EMBL/GenBank/DDBJ databases">
        <authorList>
            <person name="MacLean D."/>
        </authorList>
    </citation>
    <scope>NUCLEOTIDE SEQUENCE</scope>
</reference>
<dbReference type="InterPro" id="IPR007726">
    <property type="entry name" value="SS18_N"/>
</dbReference>
<evidence type="ECO:0000256" key="1">
    <source>
        <dbReference type="ARBA" id="ARBA00007945"/>
    </source>
</evidence>
<dbReference type="Pfam" id="PF05030">
    <property type="entry name" value="SSXT"/>
    <property type="match status" value="1"/>
</dbReference>
<evidence type="ECO:0000259" key="2">
    <source>
        <dbReference type="Pfam" id="PF05030"/>
    </source>
</evidence>
<protein>
    <submittedName>
        <fullName evidence="3">AlNc14C339G10771 protein</fullName>
    </submittedName>
</protein>
<dbReference type="HOGENOM" id="CLU_1083458_0_0_1"/>
<organism evidence="3">
    <name type="scientific">Albugo laibachii Nc14</name>
    <dbReference type="NCBI Taxonomy" id="890382"/>
    <lineage>
        <taxon>Eukaryota</taxon>
        <taxon>Sar</taxon>
        <taxon>Stramenopiles</taxon>
        <taxon>Oomycota</taxon>
        <taxon>Peronosporomycetes</taxon>
        <taxon>Albuginales</taxon>
        <taxon>Albuginaceae</taxon>
        <taxon>Albugo</taxon>
    </lineage>
</organism>
<comment type="similarity">
    <text evidence="1">Belongs to the SS18 family.</text>
</comment>
<reference evidence="3" key="1">
    <citation type="journal article" date="2011" name="PLoS Biol.">
        <title>Gene gain and loss during evolution of obligate parasitism in the white rust pathogen of Arabidopsis thaliana.</title>
        <authorList>
            <person name="Kemen E."/>
            <person name="Gardiner A."/>
            <person name="Schultz-Larsen T."/>
            <person name="Kemen A.C."/>
            <person name="Balmuth A.L."/>
            <person name="Robert-Seilaniantz A."/>
            <person name="Bailey K."/>
            <person name="Holub E."/>
            <person name="Studholme D.J."/>
            <person name="Maclean D."/>
            <person name="Jones J.D."/>
        </authorList>
    </citation>
    <scope>NUCLEOTIDE SEQUENCE</scope>
</reference>
<dbReference type="EMBL" id="FR824384">
    <property type="protein sequence ID" value="CCA26003.1"/>
    <property type="molecule type" value="Genomic_DNA"/>
</dbReference>
<accession>F0WX15</accession>
<evidence type="ECO:0000313" key="3">
    <source>
        <dbReference type="EMBL" id="CCA26003.1"/>
    </source>
</evidence>
<dbReference type="AlphaFoldDB" id="F0WX15"/>
<feature type="domain" description="SS18 N-terminal" evidence="2">
    <location>
        <begin position="22"/>
        <end position="65"/>
    </location>
</feature>
<name>F0WX15_9STRA</name>
<gene>
    <name evidence="3" type="primary">AlNc14C339G10771</name>
    <name evidence="3" type="ORF">ALNC14_121470</name>
</gene>
<proteinExistence type="inferred from homology"/>
<sequence>MENASDQESAVYVPTIEAIFNEMLTINENLIQTAAECHANTDYPGSFSYQQILHRNLIEMASFVDMIFGVYWNPKTLTTEGSTKTSEKLGERGSIETNVPSHSCSSVLMQAMKAEARMRSLELKHQKWLKEQKKVQMRERARIVALLNKVEEKEKPKQHKTLAVPIAPTGIALTSFLPHLTSLHPATPITVPCFECVVDKKSSYECRITLRHIQPGVLFPNAPLLAPNSAFGISMAARRPITKCNTGMLRFIFVYVG</sequence>